<accession>A0A7C9IMN7</accession>
<dbReference type="Pfam" id="PF00534">
    <property type="entry name" value="Glycos_transf_1"/>
    <property type="match status" value="1"/>
</dbReference>
<dbReference type="Gene3D" id="3.40.50.2000">
    <property type="entry name" value="Glycogen Phosphorylase B"/>
    <property type="match status" value="1"/>
</dbReference>
<dbReference type="OrthoDB" id="7593532at2"/>
<dbReference type="EMBL" id="WVUD01000006">
    <property type="protein sequence ID" value="MYL82579.1"/>
    <property type="molecule type" value="Genomic_DNA"/>
</dbReference>
<evidence type="ECO:0000313" key="2">
    <source>
        <dbReference type="EMBL" id="MYL82579.1"/>
    </source>
</evidence>
<dbReference type="AlphaFoldDB" id="A0A7C9IMN7"/>
<feature type="domain" description="Glycosyl transferase family 1" evidence="1">
    <location>
        <begin position="255"/>
        <end position="318"/>
    </location>
</feature>
<evidence type="ECO:0000259" key="1">
    <source>
        <dbReference type="Pfam" id="PF00534"/>
    </source>
</evidence>
<proteinExistence type="predicted"/>
<evidence type="ECO:0000313" key="3">
    <source>
        <dbReference type="Proteomes" id="UP000482487"/>
    </source>
</evidence>
<comment type="caution">
    <text evidence="2">The sequence shown here is derived from an EMBL/GenBank/DDBJ whole genome shotgun (WGS) entry which is preliminary data.</text>
</comment>
<dbReference type="GO" id="GO:0016757">
    <property type="term" value="F:glycosyltransferase activity"/>
    <property type="evidence" value="ECO:0007669"/>
    <property type="project" value="InterPro"/>
</dbReference>
<keyword evidence="3" id="KW-1185">Reference proteome</keyword>
<reference evidence="2 3" key="1">
    <citation type="submission" date="2020-01" db="EMBL/GenBank/DDBJ databases">
        <title>Genome sequence of Desulfovibrio aerotolerans DSM 16695(T).</title>
        <authorList>
            <person name="Karnachuk O."/>
            <person name="Avakyan M."/>
            <person name="Mardanov A."/>
            <person name="Kadnikov V."/>
            <person name="Ravin N."/>
        </authorList>
    </citation>
    <scope>NUCLEOTIDE SEQUENCE [LARGE SCALE GENOMIC DNA]</scope>
    <source>
        <strain evidence="2 3">DSM 16695</strain>
    </source>
</reference>
<protein>
    <submittedName>
        <fullName evidence="2">Glycosyltransferase</fullName>
    </submittedName>
</protein>
<organism evidence="2 3">
    <name type="scientific">Solidesulfovibrio aerotolerans</name>
    <dbReference type="NCBI Taxonomy" id="295255"/>
    <lineage>
        <taxon>Bacteria</taxon>
        <taxon>Pseudomonadati</taxon>
        <taxon>Thermodesulfobacteriota</taxon>
        <taxon>Desulfovibrionia</taxon>
        <taxon>Desulfovibrionales</taxon>
        <taxon>Desulfovibrionaceae</taxon>
        <taxon>Solidesulfovibrio</taxon>
    </lineage>
</organism>
<keyword evidence="2" id="KW-0808">Transferase</keyword>
<dbReference type="SUPFAM" id="SSF53756">
    <property type="entry name" value="UDP-Glycosyltransferase/glycogen phosphorylase"/>
    <property type="match status" value="1"/>
</dbReference>
<dbReference type="InterPro" id="IPR001296">
    <property type="entry name" value="Glyco_trans_1"/>
</dbReference>
<dbReference type="Proteomes" id="UP000482487">
    <property type="component" value="Unassembled WGS sequence"/>
</dbReference>
<name>A0A7C9IMN7_9BACT</name>
<gene>
    <name evidence="2" type="ORF">GTA51_05445</name>
</gene>
<sequence>MPAAALTIALYGFDDPAAACARLRVFEPVRALTPAVRLLMGVVPSGPGHTVATDVLAAADLVLIQRFFPGPRTAPILEAIFASGKPVVYDTDDDFTAVPAGHPFFPRMAALVPHIRDTAGRATLVTVSTPGLAAVFRPLAARVRVVPNCLPEALWQPVAPPQRPVAAIGFAATPSHAPDLACLEPALSRLAQTAGFSGRFVFYGCPPAPGTFPGATILPFAPDYAAYAAKLPRLGLAIGLAPLADTPFDRAKSAIKWLEYTASGAAGIYADLPPYQDVVEDGQTGLLVGPQPQAWAEAVARLVADAPLRRRLAGKAREALDRSHWLATGASAFGDAWRSAAQGDTP</sequence>